<evidence type="ECO:0000256" key="6">
    <source>
        <dbReference type="ARBA" id="ARBA00022714"/>
    </source>
</evidence>
<sequence length="221" mass="24475">MVFEVVPKNEDNELEIFSSTQNPNEAQKDVAIALDIPSNRVVCKVKRIGGGFGGKESRGTLLAIVASAAALKLKKPIRCIFDRADDMLISGHRHPFLGQYKLKCSKDGYFKALKLDLISNGGSSLDLSGSVIDRGVTHCDNVYKFSKLLINGKVAKTNIASNTAFRGFGGPQSMMITEMIISVVAENLNLDPIEIREKNFYQENDITHFNMPIEDWHIPEM</sequence>
<evidence type="ECO:0000256" key="4">
    <source>
        <dbReference type="ARBA" id="ARBA00022505"/>
    </source>
</evidence>
<feature type="non-terminal residue" evidence="14">
    <location>
        <position position="221"/>
    </location>
</feature>
<dbReference type="InterPro" id="IPR016208">
    <property type="entry name" value="Ald_Oxase/xanthine_DH-like"/>
</dbReference>
<keyword evidence="9" id="KW-0560">Oxidoreductase</keyword>
<comment type="cofactor">
    <cofactor evidence="2">
        <name>FAD</name>
        <dbReference type="ChEBI" id="CHEBI:57692"/>
    </cofactor>
</comment>
<dbReference type="InterPro" id="IPR008274">
    <property type="entry name" value="AldOxase/xan_DH_MoCoBD1"/>
</dbReference>
<evidence type="ECO:0000259" key="13">
    <source>
        <dbReference type="Pfam" id="PF02738"/>
    </source>
</evidence>
<dbReference type="FunFam" id="3.30.365.10:FF:000003">
    <property type="entry name" value="Aldehyde oxidase 1"/>
    <property type="match status" value="1"/>
</dbReference>
<evidence type="ECO:0000256" key="9">
    <source>
        <dbReference type="ARBA" id="ARBA00023002"/>
    </source>
</evidence>
<comment type="cofactor">
    <cofactor evidence="1">
        <name>Mo-molybdopterin</name>
        <dbReference type="ChEBI" id="CHEBI:71302"/>
    </cofactor>
</comment>
<protein>
    <recommendedName>
        <fullName evidence="13">Aldehyde oxidase/xanthine dehydrogenase first molybdopterin binding domain-containing protein</fullName>
    </recommendedName>
</protein>
<dbReference type="OrthoDB" id="8300278at2759"/>
<keyword evidence="4" id="KW-0500">Molybdenum</keyword>
<evidence type="ECO:0000313" key="15">
    <source>
        <dbReference type="Proteomes" id="UP000663879"/>
    </source>
</evidence>
<dbReference type="PANTHER" id="PTHR11908">
    <property type="entry name" value="XANTHINE DEHYDROGENASE"/>
    <property type="match status" value="1"/>
</dbReference>
<feature type="domain" description="Aldehyde oxidase/xanthine dehydrogenase first molybdopterin binding" evidence="13">
    <location>
        <begin position="5"/>
        <end position="200"/>
    </location>
</feature>
<evidence type="ECO:0000256" key="1">
    <source>
        <dbReference type="ARBA" id="ARBA00001924"/>
    </source>
</evidence>
<dbReference type="Proteomes" id="UP000663879">
    <property type="component" value="Unassembled WGS sequence"/>
</dbReference>
<dbReference type="SUPFAM" id="SSF56003">
    <property type="entry name" value="Molybdenum cofactor-binding domain"/>
    <property type="match status" value="1"/>
</dbReference>
<dbReference type="InterPro" id="IPR037165">
    <property type="entry name" value="AldOxase/xan_DH_Mopterin-bd_sf"/>
</dbReference>
<dbReference type="GO" id="GO:0051537">
    <property type="term" value="F:2 iron, 2 sulfur cluster binding"/>
    <property type="evidence" value="ECO:0007669"/>
    <property type="project" value="UniProtKB-KW"/>
</dbReference>
<comment type="similarity">
    <text evidence="3">Belongs to the xanthine dehydrogenase family.</text>
</comment>
<evidence type="ECO:0000256" key="10">
    <source>
        <dbReference type="ARBA" id="ARBA00023004"/>
    </source>
</evidence>
<evidence type="ECO:0000256" key="7">
    <source>
        <dbReference type="ARBA" id="ARBA00022723"/>
    </source>
</evidence>
<organism evidence="14 15">
    <name type="scientific">Brachionus calyciflorus</name>
    <dbReference type="NCBI Taxonomy" id="104777"/>
    <lineage>
        <taxon>Eukaryota</taxon>
        <taxon>Metazoa</taxon>
        <taxon>Spiralia</taxon>
        <taxon>Gnathifera</taxon>
        <taxon>Rotifera</taxon>
        <taxon>Eurotatoria</taxon>
        <taxon>Monogononta</taxon>
        <taxon>Pseudotrocha</taxon>
        <taxon>Ploima</taxon>
        <taxon>Brachionidae</taxon>
        <taxon>Brachionus</taxon>
    </lineage>
</organism>
<dbReference type="Gene3D" id="3.30.365.10">
    <property type="entry name" value="Aldehyde oxidase/xanthine dehydrogenase, molybdopterin binding domain"/>
    <property type="match status" value="2"/>
</dbReference>
<name>A0A814SM64_9BILA</name>
<dbReference type="GO" id="GO:0005506">
    <property type="term" value="F:iron ion binding"/>
    <property type="evidence" value="ECO:0007669"/>
    <property type="project" value="InterPro"/>
</dbReference>
<keyword evidence="6" id="KW-0001">2Fe-2S</keyword>
<dbReference type="Pfam" id="PF02738">
    <property type="entry name" value="MoCoBD_1"/>
    <property type="match status" value="1"/>
</dbReference>
<accession>A0A814SM64</accession>
<dbReference type="GO" id="GO:0016491">
    <property type="term" value="F:oxidoreductase activity"/>
    <property type="evidence" value="ECO:0007669"/>
    <property type="project" value="UniProtKB-KW"/>
</dbReference>
<keyword evidence="7" id="KW-0479">Metal-binding</keyword>
<evidence type="ECO:0000256" key="2">
    <source>
        <dbReference type="ARBA" id="ARBA00001974"/>
    </source>
</evidence>
<dbReference type="FunFam" id="3.30.365.10:FF:000001">
    <property type="entry name" value="Xanthine dehydrogenase oxidase"/>
    <property type="match status" value="1"/>
</dbReference>
<evidence type="ECO:0000256" key="3">
    <source>
        <dbReference type="ARBA" id="ARBA00006849"/>
    </source>
</evidence>
<keyword evidence="11" id="KW-0411">Iron-sulfur</keyword>
<dbReference type="PANTHER" id="PTHR11908:SF132">
    <property type="entry name" value="ALDEHYDE OXIDASE 1-RELATED"/>
    <property type="match status" value="1"/>
</dbReference>
<keyword evidence="8" id="KW-0274">FAD</keyword>
<reference evidence="14" key="1">
    <citation type="submission" date="2021-02" db="EMBL/GenBank/DDBJ databases">
        <authorList>
            <person name="Nowell W R."/>
        </authorList>
    </citation>
    <scope>NUCLEOTIDE SEQUENCE</scope>
    <source>
        <strain evidence="14">Ploen Becks lab</strain>
    </source>
</reference>
<keyword evidence="10" id="KW-0408">Iron</keyword>
<keyword evidence="5" id="KW-0285">Flavoprotein</keyword>
<proteinExistence type="inferred from homology"/>
<evidence type="ECO:0000256" key="5">
    <source>
        <dbReference type="ARBA" id="ARBA00022630"/>
    </source>
</evidence>
<evidence type="ECO:0000256" key="12">
    <source>
        <dbReference type="ARBA" id="ARBA00034078"/>
    </source>
</evidence>
<gene>
    <name evidence="14" type="ORF">OXX778_LOCUS23254</name>
</gene>
<evidence type="ECO:0000313" key="14">
    <source>
        <dbReference type="EMBL" id="CAF1150093.1"/>
    </source>
</evidence>
<comment type="caution">
    <text evidence="14">The sequence shown here is derived from an EMBL/GenBank/DDBJ whole genome shotgun (WGS) entry which is preliminary data.</text>
</comment>
<evidence type="ECO:0000256" key="8">
    <source>
        <dbReference type="ARBA" id="ARBA00022827"/>
    </source>
</evidence>
<dbReference type="EMBL" id="CAJNOC010011772">
    <property type="protein sequence ID" value="CAF1150093.1"/>
    <property type="molecule type" value="Genomic_DNA"/>
</dbReference>
<evidence type="ECO:0000256" key="11">
    <source>
        <dbReference type="ARBA" id="ARBA00023014"/>
    </source>
</evidence>
<dbReference type="AlphaFoldDB" id="A0A814SM64"/>
<comment type="cofactor">
    <cofactor evidence="12">
        <name>[2Fe-2S] cluster</name>
        <dbReference type="ChEBI" id="CHEBI:190135"/>
    </cofactor>
</comment>
<keyword evidence="15" id="KW-1185">Reference proteome</keyword>